<dbReference type="RefSeq" id="WP_188252714.1">
    <property type="nucleotide sequence ID" value="NZ_JABVCF010000001.1"/>
</dbReference>
<name>A0A942I1Q2_9HYPH</name>
<dbReference type="AlphaFoldDB" id="A0A942I1Q2"/>
<protein>
    <submittedName>
        <fullName evidence="1">Uncharacterized protein</fullName>
    </submittedName>
</protein>
<dbReference type="Proteomes" id="UP000680348">
    <property type="component" value="Unassembled WGS sequence"/>
</dbReference>
<evidence type="ECO:0000313" key="2">
    <source>
        <dbReference type="Proteomes" id="UP000680348"/>
    </source>
</evidence>
<accession>A0A942I1Q2</accession>
<gene>
    <name evidence="1" type="ORF">KEU06_00730</name>
</gene>
<reference evidence="1" key="1">
    <citation type="submission" date="2021-04" db="EMBL/GenBank/DDBJ databases">
        <title>Pseudaminobacter soli sp. nov., isolated from paddy soil contaminated by heavy metals.</title>
        <authorList>
            <person name="Zhang K."/>
        </authorList>
    </citation>
    <scope>NUCLEOTIDE SEQUENCE</scope>
    <source>
        <strain evidence="1">19-2017</strain>
    </source>
</reference>
<organism evidence="1 2">
    <name type="scientific">Pseudaminobacter soli</name>
    <name type="common">ex Zhang et al. 2022</name>
    <dbReference type="NCBI Taxonomy" id="2831468"/>
    <lineage>
        <taxon>Bacteria</taxon>
        <taxon>Pseudomonadati</taxon>
        <taxon>Pseudomonadota</taxon>
        <taxon>Alphaproteobacteria</taxon>
        <taxon>Hyphomicrobiales</taxon>
        <taxon>Phyllobacteriaceae</taxon>
        <taxon>Pseudaminobacter</taxon>
    </lineage>
</organism>
<dbReference type="EMBL" id="JAGWCR010000001">
    <property type="protein sequence ID" value="MBS3647149.1"/>
    <property type="molecule type" value="Genomic_DNA"/>
</dbReference>
<comment type="caution">
    <text evidence="1">The sequence shown here is derived from an EMBL/GenBank/DDBJ whole genome shotgun (WGS) entry which is preliminary data.</text>
</comment>
<proteinExistence type="predicted"/>
<evidence type="ECO:0000313" key="1">
    <source>
        <dbReference type="EMBL" id="MBS3647149.1"/>
    </source>
</evidence>
<keyword evidence="2" id="KW-1185">Reference proteome</keyword>
<sequence>MLDQLDQLIRESHLDQRTLALLSYELHWASRNDCAGTVNLIKQHLGGQRGSLTPAGQRLALQLLDTTWRGARNDPRRREAVAAERDWLANRFGELPAVLLYRGAEAMLSGQRADAFAFYMQAANEAGESGLSRMYVGAYSVRSTDVRDWTEGGPKKPIGCQKQISWLCKPLEKGKICVLVAADDAYFQKFGRLLYENLRSLDRSSQIHFHIINWSDDCLRVLPGNDRRLSISHEIYRYVRDYTYFAAARFFRALEIMNHLNVPLYITDIDNKFRASASDIFEELRDHDAGFRFQENGYWFPWWGPSAGNTWLNYNAEGMIAAEWLRDYVGSRFVVNKPARTWWFDQLALNEIQNHARNCGYRIADLGQPHLAVSVARPRSEITDLKSKRRA</sequence>